<name>C7JAA8_ORYSJ</name>
<proteinExistence type="predicted"/>
<dbReference type="EMBL" id="AP008218">
    <property type="protein sequence ID" value="BAH95794.1"/>
    <property type="molecule type" value="Genomic_DNA"/>
</dbReference>
<protein>
    <submittedName>
        <fullName evidence="1">Os12g0621300 protein</fullName>
    </submittedName>
</protein>
<dbReference type="KEGG" id="dosa:Os12g0621300"/>
<reference evidence="2" key="2">
    <citation type="journal article" date="2008" name="Nucleic Acids Res.">
        <title>The rice annotation project database (RAP-DB): 2008 update.</title>
        <authorList>
            <consortium name="The rice annotation project (RAP)"/>
        </authorList>
    </citation>
    <scope>GENOME REANNOTATION</scope>
    <source>
        <strain evidence="2">cv. Nipponbare</strain>
    </source>
</reference>
<organism evidence="1 2">
    <name type="scientific">Oryza sativa subsp. japonica</name>
    <name type="common">Rice</name>
    <dbReference type="NCBI Taxonomy" id="39947"/>
    <lineage>
        <taxon>Eukaryota</taxon>
        <taxon>Viridiplantae</taxon>
        <taxon>Streptophyta</taxon>
        <taxon>Embryophyta</taxon>
        <taxon>Tracheophyta</taxon>
        <taxon>Spermatophyta</taxon>
        <taxon>Magnoliopsida</taxon>
        <taxon>Liliopsida</taxon>
        <taxon>Poales</taxon>
        <taxon>Poaceae</taxon>
        <taxon>BOP clade</taxon>
        <taxon>Oryzoideae</taxon>
        <taxon>Oryzeae</taxon>
        <taxon>Oryzinae</taxon>
        <taxon>Oryza</taxon>
        <taxon>Oryza sativa</taxon>
    </lineage>
</organism>
<dbReference type="Proteomes" id="UP000000763">
    <property type="component" value="Chromosome 12"/>
</dbReference>
<accession>C7JAA8</accession>
<evidence type="ECO:0000313" key="2">
    <source>
        <dbReference type="Proteomes" id="UP000000763"/>
    </source>
</evidence>
<reference evidence="1 2" key="1">
    <citation type="journal article" date="2005" name="Nature">
        <title>The map-based sequence of the rice genome.</title>
        <authorList>
            <consortium name="International rice genome sequencing project (IRGSP)"/>
            <person name="Matsumoto T."/>
            <person name="Wu J."/>
            <person name="Kanamori H."/>
            <person name="Katayose Y."/>
            <person name="Fujisawa M."/>
            <person name="Namiki N."/>
            <person name="Mizuno H."/>
            <person name="Yamamoto K."/>
            <person name="Antonio B.A."/>
            <person name="Baba T."/>
            <person name="Sakata K."/>
            <person name="Nagamura Y."/>
            <person name="Aoki H."/>
            <person name="Arikawa K."/>
            <person name="Arita K."/>
            <person name="Bito T."/>
            <person name="Chiden Y."/>
            <person name="Fujitsuka N."/>
            <person name="Fukunaka R."/>
            <person name="Hamada M."/>
            <person name="Harada C."/>
            <person name="Hayashi A."/>
            <person name="Hijishita S."/>
            <person name="Honda M."/>
            <person name="Hosokawa S."/>
            <person name="Ichikawa Y."/>
            <person name="Idonuma A."/>
            <person name="Iijima M."/>
            <person name="Ikeda M."/>
            <person name="Ikeno M."/>
            <person name="Ito K."/>
            <person name="Ito S."/>
            <person name="Ito T."/>
            <person name="Ito Y."/>
            <person name="Ito Y."/>
            <person name="Iwabuchi A."/>
            <person name="Kamiya K."/>
            <person name="Karasawa W."/>
            <person name="Kurita K."/>
            <person name="Katagiri S."/>
            <person name="Kikuta A."/>
            <person name="Kobayashi H."/>
            <person name="Kobayashi N."/>
            <person name="Machita K."/>
            <person name="Maehara T."/>
            <person name="Masukawa M."/>
            <person name="Mizubayashi T."/>
            <person name="Mukai Y."/>
            <person name="Nagasaki H."/>
            <person name="Nagata Y."/>
            <person name="Naito S."/>
            <person name="Nakashima M."/>
            <person name="Nakama Y."/>
            <person name="Nakamichi Y."/>
            <person name="Nakamura M."/>
            <person name="Meguro A."/>
            <person name="Negishi M."/>
            <person name="Ohta I."/>
            <person name="Ohta T."/>
            <person name="Okamoto M."/>
            <person name="Ono N."/>
            <person name="Saji S."/>
            <person name="Sakaguchi M."/>
            <person name="Sakai K."/>
            <person name="Shibata M."/>
            <person name="Shimokawa T."/>
            <person name="Song J."/>
            <person name="Takazaki Y."/>
            <person name="Terasawa K."/>
            <person name="Tsugane M."/>
            <person name="Tsuji K."/>
            <person name="Ueda S."/>
            <person name="Waki K."/>
            <person name="Yamagata H."/>
            <person name="Yamamoto M."/>
            <person name="Yamamoto S."/>
            <person name="Yamane H."/>
            <person name="Yoshiki S."/>
            <person name="Yoshihara R."/>
            <person name="Yukawa K."/>
            <person name="Zhong H."/>
            <person name="Yano M."/>
            <person name="Yuan Q."/>
            <person name="Ouyang S."/>
            <person name="Liu J."/>
            <person name="Jones K.M."/>
            <person name="Gansberger K."/>
            <person name="Moffat K."/>
            <person name="Hill J."/>
            <person name="Bera J."/>
            <person name="Fadrosh D."/>
            <person name="Jin S."/>
            <person name="Johri S."/>
            <person name="Kim M."/>
            <person name="Overton L."/>
            <person name="Reardon M."/>
            <person name="Tsitrin T."/>
            <person name="Vuong H."/>
            <person name="Weaver B."/>
            <person name="Ciecko A."/>
            <person name="Tallon L."/>
            <person name="Jackson J."/>
            <person name="Pai G."/>
            <person name="Aken S.V."/>
            <person name="Utterback T."/>
            <person name="Reidmuller S."/>
            <person name="Feldblyum T."/>
            <person name="Hsiao J."/>
            <person name="Zismann V."/>
            <person name="Iobst S."/>
            <person name="de Vazeille A.R."/>
            <person name="Buell C.R."/>
            <person name="Ying K."/>
            <person name="Li Y."/>
            <person name="Lu T."/>
            <person name="Huang Y."/>
            <person name="Zhao Q."/>
            <person name="Feng Q."/>
            <person name="Zhang L."/>
            <person name="Zhu J."/>
            <person name="Weng Q."/>
            <person name="Mu J."/>
            <person name="Lu Y."/>
            <person name="Fan D."/>
            <person name="Liu Y."/>
            <person name="Guan J."/>
            <person name="Zhang Y."/>
            <person name="Yu S."/>
            <person name="Liu X."/>
            <person name="Zhang Y."/>
            <person name="Hong G."/>
            <person name="Han B."/>
            <person name="Choisne N."/>
            <person name="Demange N."/>
            <person name="Orjeda G."/>
            <person name="Samain S."/>
            <person name="Cattolico L."/>
            <person name="Pelletier E."/>
            <person name="Couloux A."/>
            <person name="Segurens B."/>
            <person name="Wincker P."/>
            <person name="D'Hont A."/>
            <person name="Scarpelli C."/>
            <person name="Weissenbach J."/>
            <person name="Salanoubat M."/>
            <person name="Quetier F."/>
            <person name="Yu Y."/>
            <person name="Kim H.R."/>
            <person name="Rambo T."/>
            <person name="Currie J."/>
            <person name="Collura K."/>
            <person name="Luo M."/>
            <person name="Yang T."/>
            <person name="Ammiraju J.S.S."/>
            <person name="Engler F."/>
            <person name="Soderlund C."/>
            <person name="Wing R.A."/>
            <person name="Palmer L.E."/>
            <person name="de la Bastide M."/>
            <person name="Spiegel L."/>
            <person name="Nascimento L."/>
            <person name="Zutavern T."/>
            <person name="O'Shaughnessy A."/>
            <person name="Dike S."/>
            <person name="Dedhia N."/>
            <person name="Preston R."/>
            <person name="Balija V."/>
            <person name="McCombie W.R."/>
            <person name="Chow T."/>
            <person name="Chen H."/>
            <person name="Chung M."/>
            <person name="Chen C."/>
            <person name="Shaw J."/>
            <person name="Wu H."/>
            <person name="Hsiao K."/>
            <person name="Chao Y."/>
            <person name="Chu M."/>
            <person name="Cheng C."/>
            <person name="Hour A."/>
            <person name="Lee P."/>
            <person name="Lin S."/>
            <person name="Lin Y."/>
            <person name="Liou J."/>
            <person name="Liu S."/>
            <person name="Hsing Y."/>
            <person name="Raghuvanshi S."/>
            <person name="Mohanty A."/>
            <person name="Bharti A.K."/>
            <person name="Gaur A."/>
            <person name="Gupta V."/>
            <person name="Kumar D."/>
            <person name="Ravi V."/>
            <person name="Vij S."/>
            <person name="Kapur A."/>
            <person name="Khurana P."/>
            <person name="Khurana P."/>
            <person name="Khurana J.P."/>
            <person name="Tyagi A.K."/>
            <person name="Gaikwad K."/>
            <person name="Singh A."/>
            <person name="Dalal V."/>
            <person name="Srivastava S."/>
            <person name="Dixit A."/>
            <person name="Pal A.K."/>
            <person name="Ghazi I.A."/>
            <person name="Yadav M."/>
            <person name="Pandit A."/>
            <person name="Bhargava A."/>
            <person name="Sureshbabu K."/>
            <person name="Batra K."/>
            <person name="Sharma T.R."/>
            <person name="Mohapatra T."/>
            <person name="Singh N.K."/>
            <person name="Messing J."/>
            <person name="Nelson A.B."/>
            <person name="Fuks G."/>
            <person name="Kavchok S."/>
            <person name="Keizer G."/>
            <person name="Linton E."/>
            <person name="Llaca V."/>
            <person name="Song R."/>
            <person name="Tanyolac B."/>
            <person name="Young S."/>
            <person name="Ho-Il K."/>
            <person name="Hahn J.H."/>
            <person name="Sangsakoo G."/>
            <person name="Vanavichit A."/>
            <person name="de Mattos Luiz.A.T."/>
            <person name="Zimmer P.D."/>
            <person name="Malone G."/>
            <person name="Dellagostin O."/>
            <person name="de Oliveira A.C."/>
            <person name="Bevan M."/>
            <person name="Bancroft I."/>
            <person name="Minx P."/>
            <person name="Cordum H."/>
            <person name="Wilson R."/>
            <person name="Cheng Z."/>
            <person name="Jin W."/>
            <person name="Jiang J."/>
            <person name="Leong S.A."/>
            <person name="Iwama H."/>
            <person name="Gojobori T."/>
            <person name="Itoh T."/>
            <person name="Niimura Y."/>
            <person name="Fujii Y."/>
            <person name="Habara T."/>
            <person name="Sakai H."/>
            <person name="Sato Y."/>
            <person name="Wilson G."/>
            <person name="Kumar K."/>
            <person name="McCouch S."/>
            <person name="Juretic N."/>
            <person name="Hoen D."/>
            <person name="Wright S."/>
            <person name="Bruskiewich R."/>
            <person name="Bureau T."/>
            <person name="Miyao A."/>
            <person name="Hirochika H."/>
            <person name="Nishikawa T."/>
            <person name="Kadowaki K."/>
            <person name="Sugiura M."/>
            <person name="Burr B."/>
            <person name="Sasaki T."/>
        </authorList>
    </citation>
    <scope>NUCLEOTIDE SEQUENCE [LARGE SCALE GENOMIC DNA]</scope>
    <source>
        <strain evidence="2">cv. Nipponbare</strain>
    </source>
</reference>
<gene>
    <name evidence="1" type="ordered locus">Os12g0621300</name>
</gene>
<sequence>LSIGSVLGTFGRTSKRSSMEQYMRRTCSQLLRVIQWLDSTSIMMPSRCNHHRQSNSSMTTTLCCGVERNSQNCPRWTISTITCQNPSIIG</sequence>
<feature type="non-terminal residue" evidence="1">
    <location>
        <position position="1"/>
    </location>
</feature>
<evidence type="ECO:0000313" key="1">
    <source>
        <dbReference type="EMBL" id="BAH95794.1"/>
    </source>
</evidence>
<dbReference type="AlphaFoldDB" id="C7JAA8"/>